<dbReference type="Ensembl" id="ENSENLT00000022205.1">
    <property type="protein sequence ID" value="ENSENLP00000021460.1"/>
    <property type="gene ID" value="ENSENLG00000009761.1"/>
</dbReference>
<sequence length="468" mass="54422">MSRPRSRSPHYRRFPWEEPDFDTDKVLKVLDGNPPERSQRHRKDHEEHWDSLEEDVYSEGQRRPPPFPDDRQFAHHHRPDGELYHRGSSSHYAHRRLSPPRNLGGNGDRRREGFSEHFQSFGKRGRLTDSPPSLMRERLLQNSSPHSDHLQRDERMSWRGEQGKGQGKFRDLSPSVRTEGGRGGAGRERGRRNMQGPNRDRRRLDSHQERSPHFKRQRRELDDTDPLGLLCYSSDRQLSLDLVNVGRQRLDFLPMLEHSGTYRETAVHTGTFAQEIITLVHQVKEQYFRDHGVTLNERFSAPQKGSEDEAEELTLDERFSSNRGFSLNMNSLLDNDEPLFSRLGPAQVLTQQPVRGPGDLRHDLERRRQERLEGVKVTIPGSSLSQWPLDSVGESGLEYGDEMAELEDEGFSAWPEEQKPRREDNTGPRRGSYRLNSGPQRRNHRFGNRTGPVRRQNNNRNNPTGPNW</sequence>
<accession>A0A665UQ63</accession>
<name>A0A665UQ63_ECHNA</name>
<dbReference type="Proteomes" id="UP000472264">
    <property type="component" value="Chromosome 20"/>
</dbReference>
<organism evidence="3 4">
    <name type="scientific">Echeneis naucrates</name>
    <name type="common">Live sharksucker</name>
    <dbReference type="NCBI Taxonomy" id="173247"/>
    <lineage>
        <taxon>Eukaryota</taxon>
        <taxon>Metazoa</taxon>
        <taxon>Chordata</taxon>
        <taxon>Craniata</taxon>
        <taxon>Vertebrata</taxon>
        <taxon>Euteleostomi</taxon>
        <taxon>Actinopterygii</taxon>
        <taxon>Neopterygii</taxon>
        <taxon>Teleostei</taxon>
        <taxon>Neoteleostei</taxon>
        <taxon>Acanthomorphata</taxon>
        <taxon>Carangaria</taxon>
        <taxon>Carangiformes</taxon>
        <taxon>Echeneidae</taxon>
        <taxon>Echeneis</taxon>
    </lineage>
</organism>
<protein>
    <recommendedName>
        <fullName evidence="5">BCLAF1 and THRAP3 family member 3</fullName>
    </recommendedName>
</protein>
<feature type="compositionally biased region" description="Basic and acidic residues" evidence="2">
    <location>
        <begin position="416"/>
        <end position="427"/>
    </location>
</feature>
<dbReference type="GO" id="GO:0003712">
    <property type="term" value="F:transcription coregulator activity"/>
    <property type="evidence" value="ECO:0007669"/>
    <property type="project" value="TreeGrafter"/>
</dbReference>
<dbReference type="GO" id="GO:0016592">
    <property type="term" value="C:mediator complex"/>
    <property type="evidence" value="ECO:0007669"/>
    <property type="project" value="TreeGrafter"/>
</dbReference>
<keyword evidence="4" id="KW-1185">Reference proteome</keyword>
<proteinExistence type="inferred from homology"/>
<dbReference type="GO" id="GO:0045944">
    <property type="term" value="P:positive regulation of transcription by RNA polymerase II"/>
    <property type="evidence" value="ECO:0007669"/>
    <property type="project" value="TreeGrafter"/>
</dbReference>
<dbReference type="PANTHER" id="PTHR15268:SF17">
    <property type="entry name" value="BCLAF1 AND THRAP3 FAMILY MEMBER 3"/>
    <property type="match status" value="1"/>
</dbReference>
<feature type="compositionally biased region" description="Basic and acidic residues" evidence="2">
    <location>
        <begin position="146"/>
        <end position="162"/>
    </location>
</feature>
<evidence type="ECO:0000313" key="3">
    <source>
        <dbReference type="Ensembl" id="ENSENLP00000021460.1"/>
    </source>
</evidence>
<feature type="compositionally biased region" description="Basic and acidic residues" evidence="2">
    <location>
        <begin position="198"/>
        <end position="212"/>
    </location>
</feature>
<evidence type="ECO:0008006" key="5">
    <source>
        <dbReference type="Google" id="ProtNLM"/>
    </source>
</evidence>
<dbReference type="InterPro" id="IPR029199">
    <property type="entry name" value="THRAP3_BCLAF1"/>
</dbReference>
<dbReference type="GO" id="GO:0003677">
    <property type="term" value="F:DNA binding"/>
    <property type="evidence" value="ECO:0007669"/>
    <property type="project" value="TreeGrafter"/>
</dbReference>
<dbReference type="Pfam" id="PF15440">
    <property type="entry name" value="THRAP3_BCLAF1"/>
    <property type="match status" value="1"/>
</dbReference>
<dbReference type="AlphaFoldDB" id="A0A665UQ63"/>
<feature type="compositionally biased region" description="Basic and acidic residues" evidence="2">
    <location>
        <begin position="68"/>
        <end position="85"/>
    </location>
</feature>
<dbReference type="PANTHER" id="PTHR15268">
    <property type="entry name" value="THRAP3/BCLAF1"/>
    <property type="match status" value="1"/>
</dbReference>
<comment type="similarity">
    <text evidence="1">Belongs to the BCLAF1/THRAP3 family.</text>
</comment>
<evidence type="ECO:0000256" key="2">
    <source>
        <dbReference type="SAM" id="MobiDB-lite"/>
    </source>
</evidence>
<reference evidence="3" key="1">
    <citation type="submission" date="2021-04" db="EMBL/GenBank/DDBJ databases">
        <authorList>
            <consortium name="Wellcome Sanger Institute Data Sharing"/>
        </authorList>
    </citation>
    <scope>NUCLEOTIDE SEQUENCE [LARGE SCALE GENOMIC DNA]</scope>
</reference>
<evidence type="ECO:0000313" key="4">
    <source>
        <dbReference type="Proteomes" id="UP000472264"/>
    </source>
</evidence>
<evidence type="ECO:0000256" key="1">
    <source>
        <dbReference type="ARBA" id="ARBA00006481"/>
    </source>
</evidence>
<feature type="region of interest" description="Disordered" evidence="2">
    <location>
        <begin position="406"/>
        <end position="468"/>
    </location>
</feature>
<gene>
    <name evidence="3" type="primary">zgc:112982</name>
</gene>
<feature type="region of interest" description="Disordered" evidence="2">
    <location>
        <begin position="23"/>
        <end position="220"/>
    </location>
</feature>
<reference evidence="3" key="3">
    <citation type="submission" date="2025-09" db="UniProtKB">
        <authorList>
            <consortium name="Ensembl"/>
        </authorList>
    </citation>
    <scope>IDENTIFICATION</scope>
</reference>
<reference evidence="3" key="2">
    <citation type="submission" date="2025-08" db="UniProtKB">
        <authorList>
            <consortium name="Ensembl"/>
        </authorList>
    </citation>
    <scope>IDENTIFICATION</scope>
</reference>